<dbReference type="InterPro" id="IPR050490">
    <property type="entry name" value="Bact_solute-bd_prot1"/>
</dbReference>
<dbReference type="Gene3D" id="3.40.190.10">
    <property type="entry name" value="Periplasmic binding protein-like II"/>
    <property type="match status" value="3"/>
</dbReference>
<feature type="chain" id="PRO_5016456892" evidence="2">
    <location>
        <begin position="20"/>
        <end position="558"/>
    </location>
</feature>
<dbReference type="PROSITE" id="PS51257">
    <property type="entry name" value="PROKAR_LIPOPROTEIN"/>
    <property type="match status" value="1"/>
</dbReference>
<dbReference type="PANTHER" id="PTHR43649:SF12">
    <property type="entry name" value="DIACETYLCHITOBIOSE BINDING PROTEIN DASA"/>
    <property type="match status" value="1"/>
</dbReference>
<comment type="caution">
    <text evidence="3">The sequence shown here is derived from an EMBL/GenBank/DDBJ whole genome shotgun (WGS) entry which is preliminary data.</text>
</comment>
<reference evidence="3 4" key="1">
    <citation type="journal article" date="2009" name="Int. J. Syst. Evol. Microbiol.">
        <title>Paenibacillus contaminans sp. nov., isolated from a contaminated laboratory plate.</title>
        <authorList>
            <person name="Chou J.H."/>
            <person name="Lee J.H."/>
            <person name="Lin M.C."/>
            <person name="Chang P.S."/>
            <person name="Arun A.B."/>
            <person name="Young C.C."/>
            <person name="Chen W.M."/>
        </authorList>
    </citation>
    <scope>NUCLEOTIDE SEQUENCE [LARGE SCALE GENOMIC DNA]</scope>
    <source>
        <strain evidence="3 4">CKOBP-6</strain>
    </source>
</reference>
<evidence type="ECO:0000313" key="3">
    <source>
        <dbReference type="EMBL" id="RAV15628.1"/>
    </source>
</evidence>
<proteinExistence type="predicted"/>
<protein>
    <submittedName>
        <fullName evidence="3">ABC transporter substrate-binding protein</fullName>
    </submittedName>
</protein>
<feature type="region of interest" description="Disordered" evidence="1">
    <location>
        <begin position="27"/>
        <end position="54"/>
    </location>
</feature>
<gene>
    <name evidence="3" type="ORF">DQG23_30100</name>
</gene>
<dbReference type="Proteomes" id="UP000250369">
    <property type="component" value="Unassembled WGS sequence"/>
</dbReference>
<name>A0A329M7E4_9BACL</name>
<evidence type="ECO:0000256" key="2">
    <source>
        <dbReference type="SAM" id="SignalP"/>
    </source>
</evidence>
<dbReference type="EMBL" id="QMFB01000023">
    <property type="protein sequence ID" value="RAV15628.1"/>
    <property type="molecule type" value="Genomic_DNA"/>
</dbReference>
<dbReference type="PANTHER" id="PTHR43649">
    <property type="entry name" value="ARABINOSE-BINDING PROTEIN-RELATED"/>
    <property type="match status" value="1"/>
</dbReference>
<feature type="signal peptide" evidence="2">
    <location>
        <begin position="1"/>
        <end position="19"/>
    </location>
</feature>
<dbReference type="RefSeq" id="WP_113034746.1">
    <property type="nucleotide sequence ID" value="NZ_QMFB01000023.1"/>
</dbReference>
<keyword evidence="4" id="KW-1185">Reference proteome</keyword>
<accession>A0A329M7E4</accession>
<keyword evidence="2" id="KW-0732">Signal</keyword>
<feature type="compositionally biased region" description="Low complexity" evidence="1">
    <location>
        <begin position="30"/>
        <end position="54"/>
    </location>
</feature>
<evidence type="ECO:0000256" key="1">
    <source>
        <dbReference type="SAM" id="MobiDB-lite"/>
    </source>
</evidence>
<dbReference type="OrthoDB" id="9787283at2"/>
<organism evidence="3 4">
    <name type="scientific">Paenibacillus contaminans</name>
    <dbReference type="NCBI Taxonomy" id="450362"/>
    <lineage>
        <taxon>Bacteria</taxon>
        <taxon>Bacillati</taxon>
        <taxon>Bacillota</taxon>
        <taxon>Bacilli</taxon>
        <taxon>Bacillales</taxon>
        <taxon>Paenibacillaceae</taxon>
        <taxon>Paenibacillus</taxon>
    </lineage>
</organism>
<sequence length="558" mass="61152">MKKIGKSISILLLATTALGVSGCSGDKGNGVSSSSGVSPSGSSQPSPSASSGPVVITTAKASQSSIKFAAGEDYDNNAVYKAYERDLGVILKNAFVADGQQYDQKVKLAIASGEIPDLFAVGIQDLSKLVEADLVMDITDLFEKHATAKTKAFLTADGGNQLNTAKFGGKLMAIPQTSDSRIPSQFLWVRKDWLDKVGLPEPKTHQDVLKISEAFANGDPDGNGKKDTYGIGIDNTLFQSSFGLTAFFNAYHAYPGQWMEDGSGKLVYGSIQPEMRKGLQQLQAMFKNGEIDPEFGVKDFEKTTETAAANKLGIMYGPFYAGAFPLQAAAVKDNKLVQNWRVYPIVSVDDQPAKTQLEATVGSYFVVSKKAKHPDKIIEMLNQYVAMEEDQKGAGKDYFGFSREGTVDYWMLNPFLSSSQKMLSDWGTKIPEALKTEDTTKLSASELTLYESEKKYLAGNMAFWGSAHMEFSVDGTLPILNQYVKDNRLLYNKFTNAPTETMVEKQGTLDAKMLEVFSKIIMNEAPIEEFDKFVTQWKSLGGDQMTQEVNKWYAANKK</sequence>
<evidence type="ECO:0000313" key="4">
    <source>
        <dbReference type="Proteomes" id="UP000250369"/>
    </source>
</evidence>
<dbReference type="CDD" id="cd13580">
    <property type="entry name" value="PBP2_AlgQ_like_1"/>
    <property type="match status" value="1"/>
</dbReference>
<dbReference type="AlphaFoldDB" id="A0A329M7E4"/>
<dbReference type="SUPFAM" id="SSF53850">
    <property type="entry name" value="Periplasmic binding protein-like II"/>
    <property type="match status" value="1"/>
</dbReference>